<feature type="domain" description="D-isomer specific 2-hydroxyacid dehydrogenase NAD-binding" evidence="3">
    <location>
        <begin position="160"/>
        <end position="231"/>
    </location>
</feature>
<dbReference type="PANTHER" id="PTHR43333">
    <property type="entry name" value="2-HACID_DH_C DOMAIN-CONTAINING PROTEIN"/>
    <property type="match status" value="1"/>
</dbReference>
<evidence type="ECO:0000256" key="1">
    <source>
        <dbReference type="ARBA" id="ARBA00023002"/>
    </source>
</evidence>
<sequence length="408" mass="45139">MGGGPDKETLLIILWDPEPKHITAEIKRRFPYIDIVYHQLELSSNPWGGDLSKGVPTAAERKRIASRLVPIDVMHGVLMVEEELILRLREELWKTATILITLGSLPAKPEDAPNLKLIHLFSAGVDHYANHPIYTDSDIPITTSSGIHGPPITEWIILTTLAASKHYDVLYEGQKAHQWKPDRKLLMSQTDWVGKTVGIAGYGSIGRQAARVFGALGSHIHAYTAGPRSTPDSRKDHGYFVPGTGDPDGTIPRAWYSGTTKASLHTFLASGLDALLIALPLTSATRHLFSTEEFEVLSKSNPPQDQPNKKSRSCFLINIARGGLIDQPALVKALNDEVLIGAALDVTDPEPLPEDDPLWTAKNAIVTPHISSLGSEYQDRAYDLFITNWGRREKGERMFNVVDRRRGY</sequence>
<evidence type="ECO:0000256" key="2">
    <source>
        <dbReference type="ARBA" id="ARBA00023027"/>
    </source>
</evidence>
<keyword evidence="1" id="KW-0560">Oxidoreductase</keyword>
<dbReference type="PANTHER" id="PTHR43333:SF1">
    <property type="entry name" value="D-ISOMER SPECIFIC 2-HYDROXYACID DEHYDROGENASE NAD-BINDING DOMAIN-CONTAINING PROTEIN"/>
    <property type="match status" value="1"/>
</dbReference>
<protein>
    <recommendedName>
        <fullName evidence="3">D-isomer specific 2-hydroxyacid dehydrogenase NAD-binding domain-containing protein</fullName>
    </recommendedName>
</protein>
<dbReference type="SUPFAM" id="SSF51735">
    <property type="entry name" value="NAD(P)-binding Rossmann-fold domains"/>
    <property type="match status" value="1"/>
</dbReference>
<dbReference type="Pfam" id="PF02826">
    <property type="entry name" value="2-Hacid_dh_C"/>
    <property type="match status" value="2"/>
</dbReference>
<accession>A0AA38XBL7</accession>
<evidence type="ECO:0000313" key="5">
    <source>
        <dbReference type="Proteomes" id="UP001172673"/>
    </source>
</evidence>
<keyword evidence="5" id="KW-1185">Reference proteome</keyword>
<reference evidence="4" key="1">
    <citation type="submission" date="2022-10" db="EMBL/GenBank/DDBJ databases">
        <title>Culturing micro-colonial fungi from biological soil crusts in the Mojave desert and describing Neophaeococcomyces mojavensis, and introducing the new genera and species Taxawa tesnikishii.</title>
        <authorList>
            <person name="Kurbessoian T."/>
            <person name="Stajich J.E."/>
        </authorList>
    </citation>
    <scope>NUCLEOTIDE SEQUENCE</scope>
    <source>
        <strain evidence="4">TK_41</strain>
    </source>
</reference>
<proteinExistence type="predicted"/>
<name>A0AA38XBL7_9EURO</name>
<evidence type="ECO:0000313" key="4">
    <source>
        <dbReference type="EMBL" id="KAJ9610463.1"/>
    </source>
</evidence>
<evidence type="ECO:0000259" key="3">
    <source>
        <dbReference type="Pfam" id="PF02826"/>
    </source>
</evidence>
<organism evidence="4 5">
    <name type="scientific">Cladophialophora chaetospira</name>
    <dbReference type="NCBI Taxonomy" id="386627"/>
    <lineage>
        <taxon>Eukaryota</taxon>
        <taxon>Fungi</taxon>
        <taxon>Dikarya</taxon>
        <taxon>Ascomycota</taxon>
        <taxon>Pezizomycotina</taxon>
        <taxon>Eurotiomycetes</taxon>
        <taxon>Chaetothyriomycetidae</taxon>
        <taxon>Chaetothyriales</taxon>
        <taxon>Herpotrichiellaceae</taxon>
        <taxon>Cladophialophora</taxon>
    </lineage>
</organism>
<dbReference type="Proteomes" id="UP001172673">
    <property type="component" value="Unassembled WGS sequence"/>
</dbReference>
<dbReference type="GO" id="GO:0016491">
    <property type="term" value="F:oxidoreductase activity"/>
    <property type="evidence" value="ECO:0007669"/>
    <property type="project" value="UniProtKB-KW"/>
</dbReference>
<dbReference type="AlphaFoldDB" id="A0AA38XBL7"/>
<dbReference type="InterPro" id="IPR036291">
    <property type="entry name" value="NAD(P)-bd_dom_sf"/>
</dbReference>
<dbReference type="EMBL" id="JAPDRK010000007">
    <property type="protein sequence ID" value="KAJ9610463.1"/>
    <property type="molecule type" value="Genomic_DNA"/>
</dbReference>
<feature type="domain" description="D-isomer specific 2-hydroxyacid dehydrogenase NAD-binding" evidence="3">
    <location>
        <begin position="258"/>
        <end position="371"/>
    </location>
</feature>
<dbReference type="InterPro" id="IPR006140">
    <property type="entry name" value="D-isomer_DH_NAD-bd"/>
</dbReference>
<keyword evidence="2" id="KW-0520">NAD</keyword>
<dbReference type="GO" id="GO:0051287">
    <property type="term" value="F:NAD binding"/>
    <property type="evidence" value="ECO:0007669"/>
    <property type="project" value="InterPro"/>
</dbReference>
<dbReference type="CDD" id="cd12163">
    <property type="entry name" value="2-Hacid_dh_5"/>
    <property type="match status" value="1"/>
</dbReference>
<dbReference type="Gene3D" id="3.40.50.720">
    <property type="entry name" value="NAD(P)-binding Rossmann-like Domain"/>
    <property type="match status" value="2"/>
</dbReference>
<comment type="caution">
    <text evidence="4">The sequence shown here is derived from an EMBL/GenBank/DDBJ whole genome shotgun (WGS) entry which is preliminary data.</text>
</comment>
<gene>
    <name evidence="4" type="ORF">H2200_005240</name>
</gene>
<dbReference type="SUPFAM" id="SSF52283">
    <property type="entry name" value="Formate/glycerate dehydrogenase catalytic domain-like"/>
    <property type="match status" value="1"/>
</dbReference>